<evidence type="ECO:0000313" key="2">
    <source>
        <dbReference type="EMBL" id="SHF26001.1"/>
    </source>
</evidence>
<dbReference type="PANTHER" id="PTHR43233:SF1">
    <property type="entry name" value="FAMILY N-ACETYLTRANSFERASE, PUTATIVE (AFU_ORTHOLOGUE AFUA_6G03350)-RELATED"/>
    <property type="match status" value="1"/>
</dbReference>
<protein>
    <submittedName>
        <fullName evidence="2">Acetyltransferase (GNAT) domain-containing protein</fullName>
    </submittedName>
</protein>
<accession>A0A1M5A6S2</accession>
<dbReference type="AlphaFoldDB" id="A0A1M5A6S2"/>
<dbReference type="Pfam" id="PF13508">
    <property type="entry name" value="Acetyltransf_7"/>
    <property type="match status" value="1"/>
</dbReference>
<dbReference type="SUPFAM" id="SSF55729">
    <property type="entry name" value="Acyl-CoA N-acyltransferases (Nat)"/>
    <property type="match status" value="1"/>
</dbReference>
<sequence>MCSLRSVGPPHIIPNTVENQKRFSLYFHKIAHQRYNPPTAIVDVVHSAALALIKKTEMKIREAHRNEYTISTDKDKLDILSIHKFLANETDWANGIPINTLKTSIENSLNFGLYYENKQIGFARIISDYSTIAYLGDVYVLKEYRGKGLSKWLINEIMEHPNLQGLRRWILLTDTAEWLYKKFGFTGIPNPEFYMEKHNPNVYNGIKN</sequence>
<dbReference type="InterPro" id="IPR053144">
    <property type="entry name" value="Acetyltransferase_Butenolide"/>
</dbReference>
<keyword evidence="3" id="KW-1185">Reference proteome</keyword>
<dbReference type="InterPro" id="IPR016181">
    <property type="entry name" value="Acyl_CoA_acyltransferase"/>
</dbReference>
<name>A0A1M5A6S2_9FLAO</name>
<gene>
    <name evidence="2" type="ORF">SAMN03080594_103118</name>
</gene>
<proteinExistence type="predicted"/>
<dbReference type="Gene3D" id="3.40.630.30">
    <property type="match status" value="1"/>
</dbReference>
<evidence type="ECO:0000313" key="3">
    <source>
        <dbReference type="Proteomes" id="UP000184406"/>
    </source>
</evidence>
<dbReference type="Proteomes" id="UP000184406">
    <property type="component" value="Unassembled WGS sequence"/>
</dbReference>
<dbReference type="InterPro" id="IPR000182">
    <property type="entry name" value="GNAT_dom"/>
</dbReference>
<dbReference type="CDD" id="cd04301">
    <property type="entry name" value="NAT_SF"/>
    <property type="match status" value="1"/>
</dbReference>
<dbReference type="GO" id="GO:0016747">
    <property type="term" value="F:acyltransferase activity, transferring groups other than amino-acyl groups"/>
    <property type="evidence" value="ECO:0007669"/>
    <property type="project" value="InterPro"/>
</dbReference>
<organism evidence="2 3">
    <name type="scientific">Arenibacter palladensis</name>
    <dbReference type="NCBI Taxonomy" id="237373"/>
    <lineage>
        <taxon>Bacteria</taxon>
        <taxon>Pseudomonadati</taxon>
        <taxon>Bacteroidota</taxon>
        <taxon>Flavobacteriia</taxon>
        <taxon>Flavobacteriales</taxon>
        <taxon>Flavobacteriaceae</taxon>
        <taxon>Arenibacter</taxon>
    </lineage>
</organism>
<dbReference type="EMBL" id="FQUX01000003">
    <property type="protein sequence ID" value="SHF26001.1"/>
    <property type="molecule type" value="Genomic_DNA"/>
</dbReference>
<keyword evidence="2" id="KW-0808">Transferase</keyword>
<reference evidence="3" key="1">
    <citation type="submission" date="2016-11" db="EMBL/GenBank/DDBJ databases">
        <authorList>
            <person name="Varghese N."/>
            <person name="Submissions S."/>
        </authorList>
    </citation>
    <scope>NUCLEOTIDE SEQUENCE [LARGE SCALE GENOMIC DNA]</scope>
    <source>
        <strain evidence="3">DSM 17539</strain>
    </source>
</reference>
<dbReference type="PANTHER" id="PTHR43233">
    <property type="entry name" value="FAMILY N-ACETYLTRANSFERASE, PUTATIVE (AFU_ORTHOLOGUE AFUA_6G03350)-RELATED"/>
    <property type="match status" value="1"/>
</dbReference>
<feature type="domain" description="N-acetyltransferase" evidence="1">
    <location>
        <begin position="58"/>
        <end position="200"/>
    </location>
</feature>
<dbReference type="PROSITE" id="PS51186">
    <property type="entry name" value="GNAT"/>
    <property type="match status" value="1"/>
</dbReference>
<evidence type="ECO:0000259" key="1">
    <source>
        <dbReference type="PROSITE" id="PS51186"/>
    </source>
</evidence>